<proteinExistence type="predicted"/>
<evidence type="ECO:0000313" key="2">
    <source>
        <dbReference type="Proteomes" id="UP000557392"/>
    </source>
</evidence>
<protein>
    <submittedName>
        <fullName evidence="1">Uncharacterized protein</fullName>
    </submittedName>
</protein>
<sequence length="254" mass="27565">MGFRPINPAGGANTGTYNDYGSSSGTPRQIVKWTAAEWNAWKASFCSSAQAYWDAKFWIDNRQGAFALKVGKDVFIPNGYCRFKLIGSDASAGFHHHIIDVVRLAPSENWFGSHSTLYDSKDTNLVPKAYDSKGKPILQRAHVHEVGHLLGLGHVAIGQRGCPVTGDTNASPCYGTSDQDKKSVMGGGMRLDTIHGTAWLGAFNDFVAAQPQSPIYAPAPAKKRAPQVLMRRAYPRTVAEFEAGTLVTKLLPGR</sequence>
<name>A0A7W6JV97_9SPHN</name>
<dbReference type="RefSeq" id="WP_221262849.1">
    <property type="nucleotide sequence ID" value="NZ_JACIEH010000003.1"/>
</dbReference>
<dbReference type="AlphaFoldDB" id="A0A7W6JV97"/>
<dbReference type="Proteomes" id="UP000557392">
    <property type="component" value="Unassembled WGS sequence"/>
</dbReference>
<keyword evidence="2" id="KW-1185">Reference proteome</keyword>
<reference evidence="1 2" key="1">
    <citation type="submission" date="2020-08" db="EMBL/GenBank/DDBJ databases">
        <title>Genomic Encyclopedia of Type Strains, Phase IV (KMG-IV): sequencing the most valuable type-strain genomes for metagenomic binning, comparative biology and taxonomic classification.</title>
        <authorList>
            <person name="Goeker M."/>
        </authorList>
    </citation>
    <scope>NUCLEOTIDE SEQUENCE [LARGE SCALE GENOMIC DNA]</scope>
    <source>
        <strain evidence="1 2">DSM 101806</strain>
    </source>
</reference>
<dbReference type="SUPFAM" id="SSF55486">
    <property type="entry name" value="Metalloproteases ('zincins'), catalytic domain"/>
    <property type="match status" value="1"/>
</dbReference>
<evidence type="ECO:0000313" key="1">
    <source>
        <dbReference type="EMBL" id="MBB4100200.1"/>
    </source>
</evidence>
<dbReference type="EMBL" id="JACIEH010000003">
    <property type="protein sequence ID" value="MBB4100200.1"/>
    <property type="molecule type" value="Genomic_DNA"/>
</dbReference>
<comment type="caution">
    <text evidence="1">The sequence shown here is derived from an EMBL/GenBank/DDBJ whole genome shotgun (WGS) entry which is preliminary data.</text>
</comment>
<accession>A0A7W6JV97</accession>
<gene>
    <name evidence="1" type="ORF">GGR46_003772</name>
</gene>
<organism evidence="1 2">
    <name type="scientific">Sphingomonas kyeonggiensis</name>
    <dbReference type="NCBI Taxonomy" id="1268553"/>
    <lineage>
        <taxon>Bacteria</taxon>
        <taxon>Pseudomonadati</taxon>
        <taxon>Pseudomonadota</taxon>
        <taxon>Alphaproteobacteria</taxon>
        <taxon>Sphingomonadales</taxon>
        <taxon>Sphingomonadaceae</taxon>
        <taxon>Sphingomonas</taxon>
    </lineage>
</organism>